<proteinExistence type="predicted"/>
<evidence type="ECO:0000313" key="2">
    <source>
        <dbReference type="EMBL" id="NWB49304.1"/>
    </source>
</evidence>
<name>A0A7Y8BMN6_9PSED</name>
<protein>
    <submittedName>
        <fullName evidence="2">DUF4879 domain-containing protein</fullName>
    </submittedName>
</protein>
<accession>A0A7Y8BMN6</accession>
<dbReference type="Proteomes" id="UP000582981">
    <property type="component" value="Unassembled WGS sequence"/>
</dbReference>
<feature type="signal peptide" evidence="1">
    <location>
        <begin position="1"/>
        <end position="25"/>
    </location>
</feature>
<organism evidence="2 3">
    <name type="scientific">Pseudomonas gingeri</name>
    <dbReference type="NCBI Taxonomy" id="117681"/>
    <lineage>
        <taxon>Bacteria</taxon>
        <taxon>Pseudomonadati</taxon>
        <taxon>Pseudomonadota</taxon>
        <taxon>Gammaproteobacteria</taxon>
        <taxon>Pseudomonadales</taxon>
        <taxon>Pseudomonadaceae</taxon>
        <taxon>Pseudomonas</taxon>
    </lineage>
</organism>
<dbReference type="RefSeq" id="WP_100941473.1">
    <property type="nucleotide sequence ID" value="NZ_JACAPU010000026.1"/>
</dbReference>
<gene>
    <name evidence="2" type="ORF">HX829_22735</name>
</gene>
<evidence type="ECO:0000256" key="1">
    <source>
        <dbReference type="SAM" id="SignalP"/>
    </source>
</evidence>
<dbReference type="InterPro" id="IPR032624">
    <property type="entry name" value="DUF4879"/>
</dbReference>
<comment type="caution">
    <text evidence="2">The sequence shown here is derived from an EMBL/GenBank/DDBJ whole genome shotgun (WGS) entry which is preliminary data.</text>
</comment>
<feature type="chain" id="PRO_5030529930" evidence="1">
    <location>
        <begin position="26"/>
        <end position="150"/>
    </location>
</feature>
<keyword evidence="1" id="KW-0732">Signal</keyword>
<dbReference type="Pfam" id="PF16219">
    <property type="entry name" value="DUF4879"/>
    <property type="match status" value="1"/>
</dbReference>
<sequence length="150" mass="15828">MSSRVKSLALGMGLVMASTVLTASAAPAQPLIGVALYTVVSKGCVEDVSDGRTQTQCAHRGPITVTVVESGYGHGLMAFLNGVPLQYASRSSLCEFQRPFVPCTSGKVVGYKFSYVFELDSQEVGTFVVADRSLTAPVQTKGAEIQIAVY</sequence>
<dbReference type="EMBL" id="JACAPU010000026">
    <property type="protein sequence ID" value="NWB49304.1"/>
    <property type="molecule type" value="Genomic_DNA"/>
</dbReference>
<evidence type="ECO:0000313" key="3">
    <source>
        <dbReference type="Proteomes" id="UP000582981"/>
    </source>
</evidence>
<dbReference type="AlphaFoldDB" id="A0A7Y8BMN6"/>
<reference evidence="2 3" key="1">
    <citation type="submission" date="2020-04" db="EMBL/GenBank/DDBJ databases">
        <title>Molecular characterization of pseudomonads from Agaricus bisporus reveal novel blotch 2 pathogens in Western Europe.</title>
        <authorList>
            <person name="Taparia T."/>
            <person name="Krijger M."/>
            <person name="Haynes E."/>
            <person name="Elpinstone J.G."/>
            <person name="Noble R."/>
            <person name="Van Der Wolf J."/>
        </authorList>
    </citation>
    <scope>NUCLEOTIDE SEQUENCE [LARGE SCALE GENOMIC DNA]</scope>
    <source>
        <strain evidence="2 3">F1001</strain>
    </source>
</reference>